<protein>
    <recommendedName>
        <fullName evidence="4">DUF721 domain-containing protein</fullName>
    </recommendedName>
</protein>
<feature type="region of interest" description="Disordered" evidence="1">
    <location>
        <begin position="139"/>
        <end position="160"/>
    </location>
</feature>
<dbReference type="RefSeq" id="WP_184926210.1">
    <property type="nucleotide sequence ID" value="NZ_BMSQ01000027.1"/>
</dbReference>
<accession>A0A7W8B3V1</accession>
<name>A0A7W8B3V1_STRST</name>
<keyword evidence="3" id="KW-1185">Reference proteome</keyword>
<comment type="caution">
    <text evidence="2">The sequence shown here is derived from an EMBL/GenBank/DDBJ whole genome shotgun (WGS) entry which is preliminary data.</text>
</comment>
<gene>
    <name evidence="2" type="ORF">FHS40_008334</name>
</gene>
<organism evidence="2 3">
    <name type="scientific">Streptomyces spectabilis</name>
    <dbReference type="NCBI Taxonomy" id="68270"/>
    <lineage>
        <taxon>Bacteria</taxon>
        <taxon>Bacillati</taxon>
        <taxon>Actinomycetota</taxon>
        <taxon>Actinomycetes</taxon>
        <taxon>Kitasatosporales</taxon>
        <taxon>Streptomycetaceae</taxon>
        <taxon>Streptomyces</taxon>
    </lineage>
</organism>
<evidence type="ECO:0008006" key="4">
    <source>
        <dbReference type="Google" id="ProtNLM"/>
    </source>
</evidence>
<dbReference type="Pfam" id="PF05258">
    <property type="entry name" value="DciA"/>
    <property type="match status" value="1"/>
</dbReference>
<evidence type="ECO:0000313" key="3">
    <source>
        <dbReference type="Proteomes" id="UP000549009"/>
    </source>
</evidence>
<evidence type="ECO:0000313" key="2">
    <source>
        <dbReference type="EMBL" id="MBB5109206.1"/>
    </source>
</evidence>
<dbReference type="EMBL" id="JACHJD010000024">
    <property type="protein sequence ID" value="MBB5109206.1"/>
    <property type="molecule type" value="Genomic_DNA"/>
</dbReference>
<reference evidence="2 3" key="1">
    <citation type="submission" date="2020-08" db="EMBL/GenBank/DDBJ databases">
        <title>Genomic Encyclopedia of Type Strains, Phase III (KMG-III): the genomes of soil and plant-associated and newly described type strains.</title>
        <authorList>
            <person name="Whitman W."/>
        </authorList>
    </citation>
    <scope>NUCLEOTIDE SEQUENCE [LARGE SCALE GENOMIC DNA]</scope>
    <source>
        <strain evidence="2 3">CECT 3146</strain>
    </source>
</reference>
<feature type="region of interest" description="Disordered" evidence="1">
    <location>
        <begin position="188"/>
        <end position="221"/>
    </location>
</feature>
<proteinExistence type="predicted"/>
<dbReference type="Proteomes" id="UP000549009">
    <property type="component" value="Unassembled WGS sequence"/>
</dbReference>
<sequence>MDLARIVLRTARENARRPAARAAAGGGGRRRGLLRDSPPVLLGQALRELIEKKAPWAAGVSPLLQAAWRDLSPDLARHITVSHFDAATGVLEVRADSKAWGTQVRLLAPHLLPRLNELLKPVGIGPVRQLTLVGYSGGKNLPPLPPPRQQVGGEGGQEPRRLPRVGVALRAMHTEAAGCGGDAVVEAARARQAQQAPHEPPGRPVASAGWRAPASTTPGSGTVRARALVRARQEVLREQAGIVST</sequence>
<evidence type="ECO:0000256" key="1">
    <source>
        <dbReference type="SAM" id="MobiDB-lite"/>
    </source>
</evidence>
<dbReference type="AlphaFoldDB" id="A0A7W8B3V1"/>
<dbReference type="InterPro" id="IPR007922">
    <property type="entry name" value="DciA-like"/>
</dbReference>